<dbReference type="Proteomes" id="UP000177165">
    <property type="component" value="Unassembled WGS sequence"/>
</dbReference>
<dbReference type="AlphaFoldDB" id="A0A1G2AR28"/>
<evidence type="ECO:0000313" key="2">
    <source>
        <dbReference type="Proteomes" id="UP000177165"/>
    </source>
</evidence>
<dbReference type="EMBL" id="MHKB01000009">
    <property type="protein sequence ID" value="OGY79351.1"/>
    <property type="molecule type" value="Genomic_DNA"/>
</dbReference>
<gene>
    <name evidence="1" type="ORF">A3B74_00710</name>
</gene>
<evidence type="ECO:0000313" key="1">
    <source>
        <dbReference type="EMBL" id="OGY79351.1"/>
    </source>
</evidence>
<comment type="caution">
    <text evidence="1">The sequence shown here is derived from an EMBL/GenBank/DDBJ whole genome shotgun (WGS) entry which is preliminary data.</text>
</comment>
<proteinExistence type="predicted"/>
<reference evidence="1 2" key="1">
    <citation type="journal article" date="2016" name="Nat. Commun.">
        <title>Thousands of microbial genomes shed light on interconnected biogeochemical processes in an aquifer system.</title>
        <authorList>
            <person name="Anantharaman K."/>
            <person name="Brown C.T."/>
            <person name="Hug L.A."/>
            <person name="Sharon I."/>
            <person name="Castelle C.J."/>
            <person name="Probst A.J."/>
            <person name="Thomas B.C."/>
            <person name="Singh A."/>
            <person name="Wilkins M.J."/>
            <person name="Karaoz U."/>
            <person name="Brodie E.L."/>
            <person name="Williams K.H."/>
            <person name="Hubbard S.S."/>
            <person name="Banfield J.F."/>
        </authorList>
    </citation>
    <scope>NUCLEOTIDE SEQUENCE [LARGE SCALE GENOMIC DNA]</scope>
</reference>
<organism evidence="1 2">
    <name type="scientific">Candidatus Kerfeldbacteria bacterium RIFCSPHIGHO2_02_FULL_42_14</name>
    <dbReference type="NCBI Taxonomy" id="1798540"/>
    <lineage>
        <taxon>Bacteria</taxon>
        <taxon>Candidatus Kerfeldiibacteriota</taxon>
    </lineage>
</organism>
<protein>
    <submittedName>
        <fullName evidence="1">Uncharacterized protein</fullName>
    </submittedName>
</protein>
<accession>A0A1G2AR28</accession>
<sequence length="157" mass="17890">MRDDREFVKGGDCMGQNLRPTALQLEELEKLGLPVSGNPWITFDACRELLLFIIHGNYTVGKIRDERATIAVSYWKQWVGKRVESQASFAPGHGEVLYLKPHKVEDVGALRRDSHGRFDHLFPFQASVRFDDGRKKILALSHLRLLKKTESDVSEVS</sequence>
<name>A0A1G2AR28_9BACT</name>